<dbReference type="CDD" id="cd00190">
    <property type="entry name" value="Tryp_SPc"/>
    <property type="match status" value="1"/>
</dbReference>
<name>A0A9R0F7J6_SPOFR</name>
<dbReference type="Gene3D" id="2.40.10.10">
    <property type="entry name" value="Trypsin-like serine proteases"/>
    <property type="match status" value="1"/>
</dbReference>
<evidence type="ECO:0000259" key="3">
    <source>
        <dbReference type="PROSITE" id="PS50240"/>
    </source>
</evidence>
<sequence length="311" mass="34999">MTITFSKLAKLHLMINVFFQFHECSEVYYFPYNTTLRVYNGEPATPAELPYQIALKTRAEYDNGLFYTFCGGALISRSKVLTAAHCFVRENNVVVAICQGYTYLQDLTDKYAVAGTLRNRARQEEAHEQWRTIYNVNYPASYKFPEHDIAVLFVFPYTLNDLVKPIKIAKTYENYEGYCLVSGYGEVSNQVTSDTLMKAYVLILANNKCPRVTQYRDLEYNICTSAIGTDIGRGDSGSPLVCTKTNADSSKSNILVGIASGAYPGQNAFFTRVSAYTDYIHGCAKINESSFLIICTFTLIQSYIGLLKVKE</sequence>
<dbReference type="InterPro" id="IPR001314">
    <property type="entry name" value="Peptidase_S1A"/>
</dbReference>
<gene>
    <name evidence="5" type="primary">LOC118276010</name>
</gene>
<reference evidence="5" key="1">
    <citation type="submission" date="2025-08" db="UniProtKB">
        <authorList>
            <consortium name="RefSeq"/>
        </authorList>
    </citation>
    <scope>IDENTIFICATION</scope>
    <source>
        <tissue evidence="5">Whole larval tissue</tissue>
    </source>
</reference>
<feature type="domain" description="Peptidase S1" evidence="3">
    <location>
        <begin position="38"/>
        <end position="285"/>
    </location>
</feature>
<evidence type="ECO:0000313" key="5">
    <source>
        <dbReference type="RefSeq" id="XP_050563135.1"/>
    </source>
</evidence>
<dbReference type="PROSITE" id="PS00134">
    <property type="entry name" value="TRYPSIN_HIS"/>
    <property type="match status" value="1"/>
</dbReference>
<dbReference type="GO" id="GO:0004252">
    <property type="term" value="F:serine-type endopeptidase activity"/>
    <property type="evidence" value="ECO:0007669"/>
    <property type="project" value="InterPro"/>
</dbReference>
<keyword evidence="2" id="KW-0645">Protease</keyword>
<dbReference type="PROSITE" id="PS00135">
    <property type="entry name" value="TRYPSIN_SER"/>
    <property type="match status" value="1"/>
</dbReference>
<dbReference type="InterPro" id="IPR001254">
    <property type="entry name" value="Trypsin_dom"/>
</dbReference>
<keyword evidence="2" id="KW-0720">Serine protease</keyword>
<evidence type="ECO:0000256" key="2">
    <source>
        <dbReference type="RuleBase" id="RU363034"/>
    </source>
</evidence>
<dbReference type="GO" id="GO:0006508">
    <property type="term" value="P:proteolysis"/>
    <property type="evidence" value="ECO:0007669"/>
    <property type="project" value="UniProtKB-KW"/>
</dbReference>
<dbReference type="InterPro" id="IPR033116">
    <property type="entry name" value="TRYPSIN_SER"/>
</dbReference>
<dbReference type="PANTHER" id="PTHR24250">
    <property type="entry name" value="CHYMOTRYPSIN-RELATED"/>
    <property type="match status" value="1"/>
</dbReference>
<dbReference type="AlphaFoldDB" id="A0A9R0F7J6"/>
<accession>A0A9R0F7J6</accession>
<dbReference type="PRINTS" id="PR00722">
    <property type="entry name" value="CHYMOTRYPSIN"/>
</dbReference>
<dbReference type="OrthoDB" id="10061449at2759"/>
<evidence type="ECO:0000256" key="1">
    <source>
        <dbReference type="ARBA" id="ARBA00023157"/>
    </source>
</evidence>
<dbReference type="InterPro" id="IPR043504">
    <property type="entry name" value="Peptidase_S1_PA_chymotrypsin"/>
</dbReference>
<dbReference type="Proteomes" id="UP000829999">
    <property type="component" value="Chromosome 31"/>
</dbReference>
<proteinExistence type="predicted"/>
<keyword evidence="1" id="KW-1015">Disulfide bond</keyword>
<dbReference type="Pfam" id="PF00089">
    <property type="entry name" value="Trypsin"/>
    <property type="match status" value="1"/>
</dbReference>
<protein>
    <submittedName>
        <fullName evidence="5">Chymotrypsinogen A</fullName>
    </submittedName>
</protein>
<evidence type="ECO:0000313" key="4">
    <source>
        <dbReference type="Proteomes" id="UP000829999"/>
    </source>
</evidence>
<dbReference type="PANTHER" id="PTHR24250:SF27">
    <property type="entry name" value="ELASTASE 2 LIKE"/>
    <property type="match status" value="1"/>
</dbReference>
<keyword evidence="2" id="KW-0378">Hydrolase</keyword>
<dbReference type="GeneID" id="118276010"/>
<dbReference type="InterPro" id="IPR009003">
    <property type="entry name" value="Peptidase_S1_PA"/>
</dbReference>
<organism evidence="4 5">
    <name type="scientific">Spodoptera frugiperda</name>
    <name type="common">Fall armyworm</name>
    <dbReference type="NCBI Taxonomy" id="7108"/>
    <lineage>
        <taxon>Eukaryota</taxon>
        <taxon>Metazoa</taxon>
        <taxon>Ecdysozoa</taxon>
        <taxon>Arthropoda</taxon>
        <taxon>Hexapoda</taxon>
        <taxon>Insecta</taxon>
        <taxon>Pterygota</taxon>
        <taxon>Neoptera</taxon>
        <taxon>Endopterygota</taxon>
        <taxon>Lepidoptera</taxon>
        <taxon>Glossata</taxon>
        <taxon>Ditrysia</taxon>
        <taxon>Noctuoidea</taxon>
        <taxon>Noctuidae</taxon>
        <taxon>Amphipyrinae</taxon>
        <taxon>Spodoptera</taxon>
    </lineage>
</organism>
<dbReference type="SMART" id="SM00020">
    <property type="entry name" value="Tryp_SPc"/>
    <property type="match status" value="1"/>
</dbReference>
<dbReference type="PROSITE" id="PS50240">
    <property type="entry name" value="TRYPSIN_DOM"/>
    <property type="match status" value="1"/>
</dbReference>
<keyword evidence="4" id="KW-1185">Reference proteome</keyword>
<dbReference type="InterPro" id="IPR018114">
    <property type="entry name" value="TRYPSIN_HIS"/>
</dbReference>
<dbReference type="RefSeq" id="XP_050563135.1">
    <property type="nucleotide sequence ID" value="XM_050707178.1"/>
</dbReference>
<dbReference type="SUPFAM" id="SSF50494">
    <property type="entry name" value="Trypsin-like serine proteases"/>
    <property type="match status" value="1"/>
</dbReference>